<name>A0ABQ2RAL2_9ACTN</name>
<protein>
    <recommendedName>
        <fullName evidence="3">Nitrile hydratase beta subunit domain-containing protein</fullName>
    </recommendedName>
</protein>
<evidence type="ECO:0000313" key="1">
    <source>
        <dbReference type="EMBL" id="GGQ19390.1"/>
    </source>
</evidence>
<evidence type="ECO:0000313" key="2">
    <source>
        <dbReference type="Proteomes" id="UP000611554"/>
    </source>
</evidence>
<keyword evidence="2" id="KW-1185">Reference proteome</keyword>
<reference evidence="2" key="1">
    <citation type="journal article" date="2019" name="Int. J. Syst. Evol. Microbiol.">
        <title>The Global Catalogue of Microorganisms (GCM) 10K type strain sequencing project: providing services to taxonomists for standard genome sequencing and annotation.</title>
        <authorList>
            <consortium name="The Broad Institute Genomics Platform"/>
            <consortium name="The Broad Institute Genome Sequencing Center for Infectious Disease"/>
            <person name="Wu L."/>
            <person name="Ma J."/>
        </authorList>
    </citation>
    <scope>NUCLEOTIDE SEQUENCE [LARGE SCALE GENOMIC DNA]</scope>
    <source>
        <strain evidence="2">JCM 3115</strain>
    </source>
</reference>
<evidence type="ECO:0008006" key="3">
    <source>
        <dbReference type="Google" id="ProtNLM"/>
    </source>
</evidence>
<gene>
    <name evidence="1" type="ORF">GCM10010140_57120</name>
</gene>
<sequence>MNRPAICLGGPCHGLLTRIDQDVGLLAVPIPRRSPDEPARDAGYRVTGERVRYHGHAEPYVVLHWTDEDRLGAACPGVPREPGAALADRHREH</sequence>
<dbReference type="EMBL" id="BMQJ01000016">
    <property type="protein sequence ID" value="GGQ19390.1"/>
    <property type="molecule type" value="Genomic_DNA"/>
</dbReference>
<proteinExistence type="predicted"/>
<dbReference type="RefSeq" id="WP_189249552.1">
    <property type="nucleotide sequence ID" value="NZ_BMQJ01000016.1"/>
</dbReference>
<accession>A0ABQ2RAL2</accession>
<comment type="caution">
    <text evidence="1">The sequence shown here is derived from an EMBL/GenBank/DDBJ whole genome shotgun (WGS) entry which is preliminary data.</text>
</comment>
<organism evidence="1 2">
    <name type="scientific">Streptosporangium pseudovulgare</name>
    <dbReference type="NCBI Taxonomy" id="35765"/>
    <lineage>
        <taxon>Bacteria</taxon>
        <taxon>Bacillati</taxon>
        <taxon>Actinomycetota</taxon>
        <taxon>Actinomycetes</taxon>
        <taxon>Streptosporangiales</taxon>
        <taxon>Streptosporangiaceae</taxon>
        <taxon>Streptosporangium</taxon>
    </lineage>
</organism>
<dbReference type="Proteomes" id="UP000611554">
    <property type="component" value="Unassembled WGS sequence"/>
</dbReference>